<dbReference type="InterPro" id="IPR036259">
    <property type="entry name" value="MFS_trans_sf"/>
</dbReference>
<evidence type="ECO:0000313" key="9">
    <source>
        <dbReference type="Proteomes" id="UP001199044"/>
    </source>
</evidence>
<feature type="transmembrane region" description="Helical" evidence="6">
    <location>
        <begin position="51"/>
        <end position="70"/>
    </location>
</feature>
<dbReference type="RefSeq" id="WP_225251381.1">
    <property type="nucleotide sequence ID" value="NZ_JAIWIU010000117.1"/>
</dbReference>
<name>A0ABS7YPZ5_9VIBR</name>
<feature type="transmembrane region" description="Helical" evidence="6">
    <location>
        <begin position="363"/>
        <end position="384"/>
    </location>
</feature>
<accession>A0ABS7YPZ5</accession>
<evidence type="ECO:0000256" key="5">
    <source>
        <dbReference type="ARBA" id="ARBA00023136"/>
    </source>
</evidence>
<feature type="transmembrane region" description="Helical" evidence="6">
    <location>
        <begin position="331"/>
        <end position="357"/>
    </location>
</feature>
<keyword evidence="3 6" id="KW-0812">Transmembrane</keyword>
<evidence type="ECO:0000256" key="4">
    <source>
        <dbReference type="ARBA" id="ARBA00022989"/>
    </source>
</evidence>
<keyword evidence="4 6" id="KW-1133">Transmembrane helix</keyword>
<evidence type="ECO:0000256" key="1">
    <source>
        <dbReference type="ARBA" id="ARBA00004651"/>
    </source>
</evidence>
<feature type="transmembrane region" description="Helical" evidence="6">
    <location>
        <begin position="136"/>
        <end position="158"/>
    </location>
</feature>
<dbReference type="CDD" id="cd17324">
    <property type="entry name" value="MFS_NepI_like"/>
    <property type="match status" value="1"/>
</dbReference>
<sequence length="388" mass="41656">MTKHEKPMPYMALLAFAMTGFICIMTETIPAGLLPEISHDLAIPLSTAGQWVTAYALGSLFAAIPLTIATRAWSRRTVLLTTVLGFILFNSLTALSTNLVLTFTARFLAGACAGLAWSLLASYARRIVEPYQQGKAMAIAMVGTPIALSAGVPLGTWLGQVLGWRLTFGAMSLLSALLIVWIILCVPNVAGQSKQMKLEFSKVLHIKGVKPVLAVVLTWMLAHNILYTYIAPFIQPSGMNSHVQWVLMIFGLTSLVGIIVTGKLIDKYLRKMVLISLLCFFLVAVIFSLFIKSSDVILIGTAIWGLTFGGAATLLNTALADAAGEWAELAMSLTVVSWNSAISLGGIVGGVLLQFYGTSSLPVTLSGLLFVSLLIVKINSTYAFPHSR</sequence>
<evidence type="ECO:0000256" key="3">
    <source>
        <dbReference type="ARBA" id="ARBA00022692"/>
    </source>
</evidence>
<dbReference type="PROSITE" id="PS50850">
    <property type="entry name" value="MFS"/>
    <property type="match status" value="1"/>
</dbReference>
<keyword evidence="2" id="KW-1003">Cell membrane</keyword>
<dbReference type="Proteomes" id="UP001199044">
    <property type="component" value="Unassembled WGS sequence"/>
</dbReference>
<dbReference type="InterPro" id="IPR020846">
    <property type="entry name" value="MFS_dom"/>
</dbReference>
<dbReference type="SUPFAM" id="SSF103473">
    <property type="entry name" value="MFS general substrate transporter"/>
    <property type="match status" value="1"/>
</dbReference>
<feature type="transmembrane region" description="Helical" evidence="6">
    <location>
        <begin position="103"/>
        <end position="124"/>
    </location>
</feature>
<dbReference type="PANTHER" id="PTHR43124">
    <property type="entry name" value="PURINE EFFLUX PUMP PBUE"/>
    <property type="match status" value="1"/>
</dbReference>
<feature type="domain" description="Major facilitator superfamily (MFS) profile" evidence="7">
    <location>
        <begin position="12"/>
        <end position="388"/>
    </location>
</feature>
<gene>
    <name evidence="8" type="ORF">LDJ79_16525</name>
</gene>
<feature type="transmembrane region" description="Helical" evidence="6">
    <location>
        <begin position="170"/>
        <end position="190"/>
    </location>
</feature>
<dbReference type="PANTHER" id="PTHR43124:SF3">
    <property type="entry name" value="CHLORAMPHENICOL EFFLUX PUMP RV0191"/>
    <property type="match status" value="1"/>
</dbReference>
<protein>
    <submittedName>
        <fullName evidence="8">MFS transporter</fullName>
    </submittedName>
</protein>
<feature type="transmembrane region" description="Helical" evidence="6">
    <location>
        <begin position="77"/>
        <end position="97"/>
    </location>
</feature>
<proteinExistence type="predicted"/>
<organism evidence="8 9">
    <name type="scientific">Vibrio tritonius</name>
    <dbReference type="NCBI Taxonomy" id="1435069"/>
    <lineage>
        <taxon>Bacteria</taxon>
        <taxon>Pseudomonadati</taxon>
        <taxon>Pseudomonadota</taxon>
        <taxon>Gammaproteobacteria</taxon>
        <taxon>Vibrionales</taxon>
        <taxon>Vibrionaceae</taxon>
        <taxon>Vibrio</taxon>
    </lineage>
</organism>
<evidence type="ECO:0000313" key="8">
    <source>
        <dbReference type="EMBL" id="MCA2017731.1"/>
    </source>
</evidence>
<keyword evidence="9" id="KW-1185">Reference proteome</keyword>
<comment type="subcellular location">
    <subcellularLocation>
        <location evidence="1">Cell membrane</location>
        <topology evidence="1">Multi-pass membrane protein</topology>
    </subcellularLocation>
</comment>
<dbReference type="InterPro" id="IPR011701">
    <property type="entry name" value="MFS"/>
</dbReference>
<dbReference type="Pfam" id="PF07690">
    <property type="entry name" value="MFS_1"/>
    <property type="match status" value="1"/>
</dbReference>
<dbReference type="Gene3D" id="1.20.1250.20">
    <property type="entry name" value="MFS general substrate transporter like domains"/>
    <property type="match status" value="2"/>
</dbReference>
<feature type="transmembrane region" description="Helical" evidence="6">
    <location>
        <begin position="211"/>
        <end position="230"/>
    </location>
</feature>
<evidence type="ECO:0000259" key="7">
    <source>
        <dbReference type="PROSITE" id="PS50850"/>
    </source>
</evidence>
<feature type="transmembrane region" description="Helical" evidence="6">
    <location>
        <begin position="297"/>
        <end position="319"/>
    </location>
</feature>
<feature type="transmembrane region" description="Helical" evidence="6">
    <location>
        <begin position="272"/>
        <end position="291"/>
    </location>
</feature>
<keyword evidence="5 6" id="KW-0472">Membrane</keyword>
<evidence type="ECO:0000256" key="2">
    <source>
        <dbReference type="ARBA" id="ARBA00022475"/>
    </source>
</evidence>
<dbReference type="EMBL" id="JAIWIU010000117">
    <property type="protein sequence ID" value="MCA2017731.1"/>
    <property type="molecule type" value="Genomic_DNA"/>
</dbReference>
<evidence type="ECO:0000256" key="6">
    <source>
        <dbReference type="SAM" id="Phobius"/>
    </source>
</evidence>
<dbReference type="InterPro" id="IPR050189">
    <property type="entry name" value="MFS_Efflux_Transporters"/>
</dbReference>
<comment type="caution">
    <text evidence="8">The sequence shown here is derived from an EMBL/GenBank/DDBJ whole genome shotgun (WGS) entry which is preliminary data.</text>
</comment>
<reference evidence="9" key="1">
    <citation type="submission" date="2023-07" db="EMBL/GenBank/DDBJ databases">
        <title>Molecular identification of indigenous halophilic bacteria isolated from red sea cost, biodegradation of synthetic dyes and assessment of degraded metabolite toxicity.</title>
        <authorList>
            <person name="Chaieb K."/>
            <person name="Altayb H.N."/>
        </authorList>
    </citation>
    <scope>NUCLEOTIDE SEQUENCE [LARGE SCALE GENOMIC DNA]</scope>
    <source>
        <strain evidence="9">K20</strain>
    </source>
</reference>
<feature type="transmembrane region" description="Helical" evidence="6">
    <location>
        <begin position="242"/>
        <end position="260"/>
    </location>
</feature>